<evidence type="ECO:0000256" key="1">
    <source>
        <dbReference type="SAM" id="MobiDB-lite"/>
    </source>
</evidence>
<accession>A0A2P5A3D4</accession>
<feature type="compositionally biased region" description="Polar residues" evidence="1">
    <location>
        <begin position="128"/>
        <end position="141"/>
    </location>
</feature>
<dbReference type="GO" id="GO:0004674">
    <property type="term" value="F:protein serine/threonine kinase activity"/>
    <property type="evidence" value="ECO:0007669"/>
    <property type="project" value="UniProtKB-KW"/>
</dbReference>
<protein>
    <submittedName>
        <fullName evidence="2">Serine/threonine protein kinase-50</fullName>
    </submittedName>
</protein>
<keyword evidence="2" id="KW-0723">Serine/threonine-protein kinase</keyword>
<feature type="compositionally biased region" description="Polar residues" evidence="1">
    <location>
        <begin position="11"/>
        <end position="28"/>
    </location>
</feature>
<feature type="region of interest" description="Disordered" evidence="1">
    <location>
        <begin position="1"/>
        <end position="50"/>
    </location>
</feature>
<dbReference type="AlphaFoldDB" id="A0A2P5A3D4"/>
<reference evidence="2 3" key="1">
    <citation type="journal article" date="2016" name="Genome Announc.">
        <title>Draft Whole-Genome Sequence of Trichoderma gamsii T6085, a Promising Biocontrol Agent of Fusarium Head Blight on Wheat.</title>
        <authorList>
            <person name="Baroncelli R."/>
            <person name="Zapparata A."/>
            <person name="Piaggeschi G."/>
            <person name="Sarrocco S."/>
            <person name="Vannacci G."/>
        </authorList>
    </citation>
    <scope>NUCLEOTIDE SEQUENCE [LARGE SCALE GENOMIC DNA]</scope>
    <source>
        <strain evidence="2 3">T6085</strain>
    </source>
</reference>
<dbReference type="GeneID" id="29986241"/>
<sequence>PSPSAPRALPSTATPSTAVKPSISTTEGHSSRDSKSTISTRTPGPINSKYRASSINSRFQTSRAHSLHRLYRCVAATIAAVSAAGISSLAALVQTMSWNLTKKLKETHLGFSKSSSPLGRDKTKDKSGTSTPSDVNSISDANGATTIEGLTQAPVVKPPKPGILVLTLFEARGLSLPEEYQDVIAAGHPTGAHSAGDALSSVRQNASARPQSTGSGFKGIPTNHGRVSTKYMPYALVDFDKNQVFINSVDGNPENPVWAGSNTQIRSRQSQIRNRV</sequence>
<proteinExistence type="predicted"/>
<feature type="non-terminal residue" evidence="2">
    <location>
        <position position="1"/>
    </location>
</feature>
<dbReference type="STRING" id="398673.A0A2P5A3D4"/>
<keyword evidence="2" id="KW-0418">Kinase</keyword>
<dbReference type="Proteomes" id="UP000054821">
    <property type="component" value="Unassembled WGS sequence"/>
</dbReference>
<dbReference type="RefSeq" id="XP_018660639.2">
    <property type="nucleotide sequence ID" value="XM_018806158.2"/>
</dbReference>
<comment type="caution">
    <text evidence="2">The sequence shown here is derived from an EMBL/GenBank/DDBJ whole genome shotgun (WGS) entry which is preliminary data.</text>
</comment>
<feature type="region of interest" description="Disordered" evidence="1">
    <location>
        <begin position="110"/>
        <end position="141"/>
    </location>
</feature>
<keyword evidence="2" id="KW-0808">Transferase</keyword>
<name>A0A2P5A3D4_9HYPO</name>
<evidence type="ECO:0000313" key="3">
    <source>
        <dbReference type="Proteomes" id="UP000054821"/>
    </source>
</evidence>
<gene>
    <name evidence="2" type="ORF">TGAM01_v200477</name>
</gene>
<organism evidence="2 3">
    <name type="scientific">Trichoderma gamsii</name>
    <dbReference type="NCBI Taxonomy" id="398673"/>
    <lineage>
        <taxon>Eukaryota</taxon>
        <taxon>Fungi</taxon>
        <taxon>Dikarya</taxon>
        <taxon>Ascomycota</taxon>
        <taxon>Pezizomycotina</taxon>
        <taxon>Sordariomycetes</taxon>
        <taxon>Hypocreomycetidae</taxon>
        <taxon>Hypocreales</taxon>
        <taxon>Hypocreaceae</taxon>
        <taxon>Trichoderma</taxon>
    </lineage>
</organism>
<keyword evidence="3" id="KW-1185">Reference proteome</keyword>
<dbReference type="EMBL" id="JPDN02000001">
    <property type="protein sequence ID" value="PON31057.1"/>
    <property type="molecule type" value="Genomic_DNA"/>
</dbReference>
<evidence type="ECO:0000313" key="2">
    <source>
        <dbReference type="EMBL" id="PON31057.1"/>
    </source>
</evidence>